<organism evidence="1">
    <name type="scientific">viral metagenome</name>
    <dbReference type="NCBI Taxonomy" id="1070528"/>
    <lineage>
        <taxon>unclassified sequences</taxon>
        <taxon>metagenomes</taxon>
        <taxon>organismal metagenomes</taxon>
    </lineage>
</organism>
<reference evidence="1" key="1">
    <citation type="journal article" date="2020" name="Nature">
        <title>Giant virus diversity and host interactions through global metagenomics.</title>
        <authorList>
            <person name="Schulz F."/>
            <person name="Roux S."/>
            <person name="Paez-Espino D."/>
            <person name="Jungbluth S."/>
            <person name="Walsh D.A."/>
            <person name="Denef V.J."/>
            <person name="McMahon K.D."/>
            <person name="Konstantinidis K.T."/>
            <person name="Eloe-Fadrosh E.A."/>
            <person name="Kyrpides N.C."/>
            <person name="Woyke T."/>
        </authorList>
    </citation>
    <scope>NUCLEOTIDE SEQUENCE</scope>
    <source>
        <strain evidence="1">GVMAG-M-3300009163-63</strain>
    </source>
</reference>
<protein>
    <submittedName>
        <fullName evidence="1">Uncharacterized protein</fullName>
    </submittedName>
</protein>
<evidence type="ECO:0000313" key="1">
    <source>
        <dbReference type="EMBL" id="QHT34597.1"/>
    </source>
</evidence>
<proteinExistence type="predicted"/>
<dbReference type="AlphaFoldDB" id="A0A6C0EZJ7"/>
<dbReference type="EMBL" id="MN739002">
    <property type="protein sequence ID" value="QHT34597.1"/>
    <property type="molecule type" value="Genomic_DNA"/>
</dbReference>
<accession>A0A6C0EZJ7</accession>
<name>A0A6C0EZJ7_9ZZZZ</name>
<sequence length="71" mass="8655">MSIQALRFRQPQLRITQYILQRTTILRNPMLDFTFHGQQTPMRFLFLLQVTRRKCVSKLYKIILIMQLPEM</sequence>